<dbReference type="AlphaFoldDB" id="A0A9W9KS01"/>
<dbReference type="InterPro" id="IPR016031">
    <property type="entry name" value="Trp_RNA-bd_attenuator-like_dom"/>
</dbReference>
<dbReference type="PANTHER" id="PTHR43657">
    <property type="entry name" value="TRYPTOPHAN RNA-BINDING ATTENUATOR PROTEIN-LIKE PROTEIN"/>
    <property type="match status" value="1"/>
</dbReference>
<protein>
    <recommendedName>
        <fullName evidence="1">Altered inheritance of mitochondria protein 24, mitochondrial</fullName>
    </recommendedName>
</protein>
<keyword evidence="4" id="KW-1185">Reference proteome</keyword>
<name>A0A9W9KS01_9EURO</name>
<accession>A0A9W9KS01</accession>
<comment type="similarity">
    <text evidence="1">Belongs to the AIM24 family.</text>
</comment>
<comment type="caution">
    <text evidence="3">The sequence shown here is derived from an EMBL/GenBank/DDBJ whole genome shotgun (WGS) entry which is preliminary data.</text>
</comment>
<dbReference type="InterPro" id="IPR036983">
    <property type="entry name" value="AIM24_sf"/>
</dbReference>
<reference evidence="3" key="2">
    <citation type="journal article" date="2023" name="IMA Fungus">
        <title>Comparative genomic study of the Penicillium genus elucidates a diverse pangenome and 15 lateral gene transfer events.</title>
        <authorList>
            <person name="Petersen C."/>
            <person name="Sorensen T."/>
            <person name="Nielsen M.R."/>
            <person name="Sondergaard T.E."/>
            <person name="Sorensen J.L."/>
            <person name="Fitzpatrick D.A."/>
            <person name="Frisvad J.C."/>
            <person name="Nielsen K.L."/>
        </authorList>
    </citation>
    <scope>NUCLEOTIDE SEQUENCE</scope>
    <source>
        <strain evidence="3">IBT 30069</strain>
    </source>
</reference>
<dbReference type="Proteomes" id="UP001149165">
    <property type="component" value="Unassembled WGS sequence"/>
</dbReference>
<evidence type="ECO:0000313" key="3">
    <source>
        <dbReference type="EMBL" id="KAJ5115955.1"/>
    </source>
</evidence>
<dbReference type="EMBL" id="JAPQKH010000001">
    <property type="protein sequence ID" value="KAJ5115955.1"/>
    <property type="molecule type" value="Genomic_DNA"/>
</dbReference>
<dbReference type="InterPro" id="IPR002838">
    <property type="entry name" value="AIM24"/>
</dbReference>
<keyword evidence="1" id="KW-0496">Mitochondrion</keyword>
<dbReference type="GO" id="GO:0005739">
    <property type="term" value="C:mitochondrion"/>
    <property type="evidence" value="ECO:0007669"/>
    <property type="project" value="UniProtKB-SubCell"/>
</dbReference>
<proteinExistence type="inferred from homology"/>
<evidence type="ECO:0000256" key="1">
    <source>
        <dbReference type="RuleBase" id="RU363045"/>
    </source>
</evidence>
<dbReference type="NCBIfam" id="TIGR00266">
    <property type="entry name" value="TIGR00266 family protein"/>
    <property type="match status" value="1"/>
</dbReference>
<dbReference type="Pfam" id="PF01987">
    <property type="entry name" value="AIM24"/>
    <property type="match status" value="1"/>
</dbReference>
<organism evidence="3 4">
    <name type="scientific">Penicillium angulare</name>
    <dbReference type="NCBI Taxonomy" id="116970"/>
    <lineage>
        <taxon>Eukaryota</taxon>
        <taxon>Fungi</taxon>
        <taxon>Dikarya</taxon>
        <taxon>Ascomycota</taxon>
        <taxon>Pezizomycotina</taxon>
        <taxon>Eurotiomycetes</taxon>
        <taxon>Eurotiomycetidae</taxon>
        <taxon>Eurotiales</taxon>
        <taxon>Aspergillaceae</taxon>
        <taxon>Penicillium</taxon>
    </lineage>
</organism>
<reference evidence="3" key="1">
    <citation type="submission" date="2022-11" db="EMBL/GenBank/DDBJ databases">
        <authorList>
            <person name="Petersen C."/>
        </authorList>
    </citation>
    <scope>NUCLEOTIDE SEQUENCE</scope>
    <source>
        <strain evidence="3">IBT 30069</strain>
    </source>
</reference>
<dbReference type="Gene3D" id="3.60.160.10">
    <property type="entry name" value="Mitochondrial biogenesis AIM24"/>
    <property type="match status" value="1"/>
</dbReference>
<dbReference type="PANTHER" id="PTHR43657:SF1">
    <property type="entry name" value="ALTERED INHERITANCE OF MITOCHONDRIA PROTEIN 24, MITOCHONDRIAL"/>
    <property type="match status" value="1"/>
</dbReference>
<dbReference type="OrthoDB" id="1705416at2759"/>
<evidence type="ECO:0000256" key="2">
    <source>
        <dbReference type="SAM" id="MobiDB-lite"/>
    </source>
</evidence>
<evidence type="ECO:0000313" key="4">
    <source>
        <dbReference type="Proteomes" id="UP001149165"/>
    </source>
</evidence>
<comment type="subcellular location">
    <subcellularLocation>
        <location evidence="1">Mitochondrion</location>
    </subcellularLocation>
</comment>
<dbReference type="SUPFAM" id="SSF51219">
    <property type="entry name" value="TRAP-like"/>
    <property type="match status" value="1"/>
</dbReference>
<gene>
    <name evidence="3" type="ORF">N7456_000303</name>
</gene>
<feature type="compositionally biased region" description="Pro residues" evidence="2">
    <location>
        <begin position="61"/>
        <end position="74"/>
    </location>
</feature>
<sequence>MPLPWRKPSQSNIIAPAPTNVFAPPPKASFAHSPSPHAAPAPAYSPPLQAVPQHTYSPPRQASPPSNPNAPPPNFSRGPPLAQPTAVNTVFQAPPKSASPPAVSPPPDDVFPQEKTPHYQQNEAAFQLNTAAFQRNAAAFQQNAAHSIQRPVSKSPPPSMNPMTKMPGGAPSYGDFQGATSTSQDNVGTFNGGSYRVSHRDSNSLLTIQLAMGAPLVVKPGAMLGMSPTVTLRGVIHFSLKKFAAGGKMGMSNYTGPGELLIAPSVLGDLMVLPIHQGKEWTIGRDAFLAHTAGVEHEYTFQSLTKAMFSGEGLFVYTISGAGLLWMQSFGAIIKKVLADGERYYVDNGYLVAWNCDYVLERIASGGIFSSLSSGEGLACKFTGPGTVYFQTRNVNAFATQMKISTASG</sequence>
<feature type="region of interest" description="Disordered" evidence="2">
    <location>
        <begin position="1"/>
        <end position="115"/>
    </location>
</feature>